<dbReference type="RefSeq" id="WP_311701113.1">
    <property type="nucleotide sequence ID" value="NZ_JAVREY010000122.1"/>
</dbReference>
<evidence type="ECO:0000313" key="3">
    <source>
        <dbReference type="Proteomes" id="UP001183809"/>
    </source>
</evidence>
<reference evidence="3" key="1">
    <citation type="submission" date="2023-07" db="EMBL/GenBank/DDBJ databases">
        <title>30 novel species of actinomycetes from the DSMZ collection.</title>
        <authorList>
            <person name="Nouioui I."/>
        </authorList>
    </citation>
    <scope>NUCLEOTIDE SEQUENCE [LARGE SCALE GENOMIC DNA]</scope>
    <source>
        <strain evidence="3">DSM 41699</strain>
    </source>
</reference>
<dbReference type="PANTHER" id="PTHR33415:SF21">
    <property type="entry name" value="OS04G0572600 PROTEIN"/>
    <property type="match status" value="1"/>
</dbReference>
<dbReference type="PANTHER" id="PTHR33415">
    <property type="entry name" value="PROTEIN EMBRYO DEFECTIVE 514"/>
    <property type="match status" value="1"/>
</dbReference>
<accession>A0ABU2U8Y1</accession>
<keyword evidence="3" id="KW-1185">Reference proteome</keyword>
<dbReference type="Pfam" id="PF11523">
    <property type="entry name" value="DUF3223"/>
    <property type="match status" value="1"/>
</dbReference>
<evidence type="ECO:0000313" key="2">
    <source>
        <dbReference type="EMBL" id="MDT0469688.1"/>
    </source>
</evidence>
<name>A0ABU2U8Y1_9ACTN</name>
<organism evidence="2 3">
    <name type="scientific">Streptomyces gibsoniae</name>
    <dbReference type="NCBI Taxonomy" id="3075529"/>
    <lineage>
        <taxon>Bacteria</taxon>
        <taxon>Bacillati</taxon>
        <taxon>Actinomycetota</taxon>
        <taxon>Actinomycetes</taxon>
        <taxon>Kitasatosporales</taxon>
        <taxon>Streptomycetaceae</taxon>
        <taxon>Streptomyces</taxon>
    </lineage>
</organism>
<dbReference type="EMBL" id="JAVREY010000122">
    <property type="protein sequence ID" value="MDT0469688.1"/>
    <property type="molecule type" value="Genomic_DNA"/>
</dbReference>
<proteinExistence type="predicted"/>
<gene>
    <name evidence="2" type="ORF">RM764_43295</name>
</gene>
<evidence type="ECO:0000256" key="1">
    <source>
        <dbReference type="SAM" id="MobiDB-lite"/>
    </source>
</evidence>
<feature type="compositionally biased region" description="Low complexity" evidence="1">
    <location>
        <begin position="28"/>
        <end position="40"/>
    </location>
</feature>
<dbReference type="Gene3D" id="3.10.450.40">
    <property type="match status" value="1"/>
</dbReference>
<dbReference type="InterPro" id="IPR044673">
    <property type="entry name" value="DCL-like"/>
</dbReference>
<feature type="region of interest" description="Disordered" evidence="1">
    <location>
        <begin position="28"/>
        <end position="50"/>
    </location>
</feature>
<comment type="caution">
    <text evidence="2">The sequence shown here is derived from an EMBL/GenBank/DDBJ whole genome shotgun (WGS) entry which is preliminary data.</text>
</comment>
<protein>
    <submittedName>
        <fullName evidence="2">DCL family protein</fullName>
    </submittedName>
</protein>
<sequence>MAVPTASSSAYLDGATVGRLEALKQSLQADQRPAAPQPAADQRKNARSGIGASLTPRKRRLYWLSGQIKHRYEDGVALNGADAAFMLRLLHQHPRSAAKVGAGVRAIVVGRFISGSRCFFVVRTDGTCEDFSVPRCLGVKRTRSPRIAAAMAAFRYELIHRMYQLRTATARRVVQAGTEGPGE</sequence>
<dbReference type="Proteomes" id="UP001183809">
    <property type="component" value="Unassembled WGS sequence"/>
</dbReference>